<evidence type="ECO:0000259" key="1">
    <source>
        <dbReference type="PROSITE" id="PS50404"/>
    </source>
</evidence>
<dbReference type="Gene3D" id="3.40.30.10">
    <property type="entry name" value="Glutaredoxin"/>
    <property type="match status" value="1"/>
</dbReference>
<dbReference type="SUPFAM" id="SSF47616">
    <property type="entry name" value="GST C-terminal domain-like"/>
    <property type="match status" value="1"/>
</dbReference>
<evidence type="ECO:0000313" key="3">
    <source>
        <dbReference type="Proteomes" id="UP000242180"/>
    </source>
</evidence>
<gene>
    <name evidence="2" type="ORF">BCR43DRAFT_472336</name>
</gene>
<comment type="caution">
    <text evidence="2">The sequence shown here is derived from an EMBL/GenBank/DDBJ whole genome shotgun (WGS) entry which is preliminary data.</text>
</comment>
<keyword evidence="3" id="KW-1185">Reference proteome</keyword>
<dbReference type="Proteomes" id="UP000242180">
    <property type="component" value="Unassembled WGS sequence"/>
</dbReference>
<organism evidence="2 3">
    <name type="scientific">Syncephalastrum racemosum</name>
    <name type="common">Filamentous fungus</name>
    <dbReference type="NCBI Taxonomy" id="13706"/>
    <lineage>
        <taxon>Eukaryota</taxon>
        <taxon>Fungi</taxon>
        <taxon>Fungi incertae sedis</taxon>
        <taxon>Mucoromycota</taxon>
        <taxon>Mucoromycotina</taxon>
        <taxon>Mucoromycetes</taxon>
        <taxon>Mucorales</taxon>
        <taxon>Syncephalastraceae</taxon>
        <taxon>Syncephalastrum</taxon>
    </lineage>
</organism>
<protein>
    <submittedName>
        <fullName evidence="2">Glutathione S-transferase</fullName>
    </submittedName>
</protein>
<proteinExistence type="predicted"/>
<dbReference type="Gene3D" id="1.20.1050.10">
    <property type="match status" value="1"/>
</dbReference>
<dbReference type="PANTHER" id="PTHR42673">
    <property type="entry name" value="MALEYLACETOACETATE ISOMERASE"/>
    <property type="match status" value="1"/>
</dbReference>
<dbReference type="InterPro" id="IPR036249">
    <property type="entry name" value="Thioredoxin-like_sf"/>
</dbReference>
<dbReference type="PANTHER" id="PTHR42673:SF4">
    <property type="entry name" value="MALEYLACETOACETATE ISOMERASE"/>
    <property type="match status" value="1"/>
</dbReference>
<keyword evidence="2" id="KW-0808">Transferase</keyword>
<dbReference type="GO" id="GO:0016034">
    <property type="term" value="F:maleylacetoacetate isomerase activity"/>
    <property type="evidence" value="ECO:0007669"/>
    <property type="project" value="TreeGrafter"/>
</dbReference>
<evidence type="ECO:0000313" key="2">
    <source>
        <dbReference type="EMBL" id="ORY97277.1"/>
    </source>
</evidence>
<dbReference type="PROSITE" id="PS50404">
    <property type="entry name" value="GST_NTER"/>
    <property type="match status" value="1"/>
</dbReference>
<dbReference type="GO" id="GO:0006559">
    <property type="term" value="P:L-phenylalanine catabolic process"/>
    <property type="evidence" value="ECO:0007669"/>
    <property type="project" value="TreeGrafter"/>
</dbReference>
<reference evidence="2 3" key="1">
    <citation type="submission" date="2016-07" db="EMBL/GenBank/DDBJ databases">
        <title>Pervasive Adenine N6-methylation of Active Genes in Fungi.</title>
        <authorList>
            <consortium name="DOE Joint Genome Institute"/>
            <person name="Mondo S.J."/>
            <person name="Dannebaum R.O."/>
            <person name="Kuo R.C."/>
            <person name="Labutti K."/>
            <person name="Haridas S."/>
            <person name="Kuo A."/>
            <person name="Salamov A."/>
            <person name="Ahrendt S.R."/>
            <person name="Lipzen A."/>
            <person name="Sullivan W."/>
            <person name="Andreopoulos W.B."/>
            <person name="Clum A."/>
            <person name="Lindquist E."/>
            <person name="Daum C."/>
            <person name="Ramamoorthy G.K."/>
            <person name="Gryganskyi A."/>
            <person name="Culley D."/>
            <person name="Magnuson J.K."/>
            <person name="James T.Y."/>
            <person name="O'Malley M.A."/>
            <person name="Stajich J.E."/>
            <person name="Spatafora J.W."/>
            <person name="Visel A."/>
            <person name="Grigoriev I.V."/>
        </authorList>
    </citation>
    <scope>NUCLEOTIDE SEQUENCE [LARGE SCALE GENOMIC DNA]</scope>
    <source>
        <strain evidence="2 3">NRRL 2496</strain>
    </source>
</reference>
<dbReference type="GO" id="GO:0004364">
    <property type="term" value="F:glutathione transferase activity"/>
    <property type="evidence" value="ECO:0007669"/>
    <property type="project" value="TreeGrafter"/>
</dbReference>
<feature type="domain" description="GST N-terminal" evidence="1">
    <location>
        <begin position="9"/>
        <end position="93"/>
    </location>
</feature>
<dbReference type="AlphaFoldDB" id="A0A1X2HEC8"/>
<dbReference type="GO" id="GO:0006749">
    <property type="term" value="P:glutathione metabolic process"/>
    <property type="evidence" value="ECO:0007669"/>
    <property type="project" value="TreeGrafter"/>
</dbReference>
<dbReference type="InterPro" id="IPR054416">
    <property type="entry name" value="GST_UstS-like_C"/>
</dbReference>
<dbReference type="Pfam" id="PF22041">
    <property type="entry name" value="GST_C_7"/>
    <property type="match status" value="1"/>
</dbReference>
<dbReference type="OMA" id="DSEPIAM"/>
<dbReference type="InterPro" id="IPR004045">
    <property type="entry name" value="Glutathione_S-Trfase_N"/>
</dbReference>
<sequence>MSQVRFYDLHLDIPHQKWSPNTCKTRFALNLKGIPYETEWLTFQEIHATIPEVTKTGKRPTVPVIVDILHDNQAVQDSWAIAKYLEEKYPNTPSLFNGNMGVHSFFTEYCTHNLLGHIFRLSLLTIHSKCGDQKDWFRKDREKFFKMSLEKFAGDEKPHIDALNKNLVLIAKTLQQFPFLTGAQPGWADVVLASYFTMFNQLRPDLFDTVVLNAPKNGGKTFAAWWQRMQPYMQDQPPAVHSRM</sequence>
<dbReference type="InterPro" id="IPR036282">
    <property type="entry name" value="Glutathione-S-Trfase_C_sf"/>
</dbReference>
<dbReference type="InParanoid" id="A0A1X2HEC8"/>
<dbReference type="SUPFAM" id="SSF52833">
    <property type="entry name" value="Thioredoxin-like"/>
    <property type="match status" value="1"/>
</dbReference>
<dbReference type="Pfam" id="PF13409">
    <property type="entry name" value="GST_N_2"/>
    <property type="match status" value="1"/>
</dbReference>
<accession>A0A1X2HEC8</accession>
<dbReference type="OrthoDB" id="4951845at2759"/>
<name>A0A1X2HEC8_SYNRA</name>
<dbReference type="STRING" id="13706.A0A1X2HEC8"/>
<dbReference type="EMBL" id="MCGN01000004">
    <property type="protein sequence ID" value="ORY97277.1"/>
    <property type="molecule type" value="Genomic_DNA"/>
</dbReference>